<dbReference type="RefSeq" id="WP_135402859.1">
    <property type="nucleotide sequence ID" value="NZ_SRME01000003.1"/>
</dbReference>
<sequence>MGTDEFHKKRKSSEKRKKDIRNIKPKILIVCEGEKTEPNYFKAFRITSVQVQVIGTRSL</sequence>
<name>A0A4Z0W4B4_9BACT</name>
<reference evidence="1 2" key="1">
    <citation type="submission" date="2019-04" db="EMBL/GenBank/DDBJ databases">
        <title>Draft genome sequence data and analysis of a Fermenting Bacterium, Geotoga petraea strain HO-Geo1, isolated from heavy-oil petroleum reservoir in Russia.</title>
        <authorList>
            <person name="Grouzdev D.S."/>
            <person name="Semenova E.M."/>
            <person name="Sokolova D.S."/>
            <person name="Tourova T.P."/>
            <person name="Poltaraus A.B."/>
            <person name="Nazina T.N."/>
        </authorList>
    </citation>
    <scope>NUCLEOTIDE SEQUENCE [LARGE SCALE GENOMIC DNA]</scope>
    <source>
        <strain evidence="1 2">HO-Geo1</strain>
    </source>
</reference>
<dbReference type="AlphaFoldDB" id="A0A4Z0W4B4"/>
<dbReference type="OrthoDB" id="9796523at2"/>
<evidence type="ECO:0000313" key="2">
    <source>
        <dbReference type="Proteomes" id="UP000297288"/>
    </source>
</evidence>
<protein>
    <submittedName>
        <fullName evidence="1">RloB domain-containing protein</fullName>
    </submittedName>
</protein>
<comment type="caution">
    <text evidence="1">The sequence shown here is derived from an EMBL/GenBank/DDBJ whole genome shotgun (WGS) entry which is preliminary data.</text>
</comment>
<gene>
    <name evidence="1" type="ORF">E4650_06015</name>
</gene>
<accession>A0A4Z0W4B4</accession>
<dbReference type="EMBL" id="SRME01000003">
    <property type="protein sequence ID" value="TGG87894.1"/>
    <property type="molecule type" value="Genomic_DNA"/>
</dbReference>
<dbReference type="Proteomes" id="UP000297288">
    <property type="component" value="Unassembled WGS sequence"/>
</dbReference>
<evidence type="ECO:0000313" key="1">
    <source>
        <dbReference type="EMBL" id="TGG87894.1"/>
    </source>
</evidence>
<organism evidence="1 2">
    <name type="scientific">Geotoga petraea</name>
    <dbReference type="NCBI Taxonomy" id="28234"/>
    <lineage>
        <taxon>Bacteria</taxon>
        <taxon>Thermotogati</taxon>
        <taxon>Thermotogota</taxon>
        <taxon>Thermotogae</taxon>
        <taxon>Petrotogales</taxon>
        <taxon>Petrotogaceae</taxon>
        <taxon>Geotoga</taxon>
    </lineage>
</organism>
<proteinExistence type="predicted"/>